<sequence length="1132" mass="132552">MAEATIKLLVCGSPHVIESFDYQFPIPISFIFDKDKLFNEITHRSTSDDLNLQNYIVLLLDLIENDENRVYTILEENHNVFAVFQIRKDLSTPDYIYTKLRYIRRESATMAVSTKAIQFFKHEAEKQTNLNQLNLTQVYLRQAEKIKEWLMSTIRAKPCHILVIPLNTDSENVFNCINELRKHCTHLGYSSVIIHSLHEYIPNDELYDKLPYGNLIFENEHPVNICRWLRELSPIRMYLYGNDESIRSEWSKQMIADETDHAGKYIVDDDNWQIFIEHESIDENTKWNFHVKFGQTWKVTQYVPIKVHTISQNLRFRSSLRRAHITFSTRQTTVTTQIYRWFDQCKQYGYLPNEFEIRPQNVTKPLVLYNAKEVLPLVLKSDSYQCMNFSDDILLEKRNFKFLIRPEESKYASCLRNSTIEIGCCLPSLSKTNFDVFNDLDKSYEVNTNYPQSSDRIYIWLEANPFHVEERFRDLIHPYEWQYFKAVDACQHYIINQQLQYDSKIFLIARSSLAEELFRFEHVAKICNTYLYSSQDELFAPWIRRFPVIRGNYHNLDVLYEQFSLDLECSVGLSSYAHQTQDNESSSSIGVFESSPTFLWHRILVDILLRMKPPTDAKSDLIETLRRTSYKIDVNPTQIDEFKRDYQSNAAIEWYTRDTFLYRLINQALRCEDIGTLVACRSFITDLQKQLSELHEETIRSNSSSSNTIITSYRGQFMSSSVIEQFRENIGSLISTNAFLSTSLAFDIAVMFAGGSESKSTTSLQTVLFCIEIDPKIENTRPYAQIKHFSNFEEEDEVLFAIGTVFRIEKFDTLSVTNDVLVIHLQMVDENEVPAASFDFSQLIPFEQIQDPIYVFISLAALFERDSQPKHIKTILEKTKVQFFDTTEEFEAYARSLPYTQQFVAFVNSEAHVPHQYQPTKVISYIENDTHFNDLVYQLMIEMKNGEQIPEYVTHLYTELTNVYCPLDGNAFYVYLLLSSTCKQDSESKLTTNFSSSPIVTFYQFDPCLDFLQSLTQQTELDNAILIFQCDDEDLDSPCDQFEILNSIRNIYLCSKNAFKIKPRRILHGKFLNEHDLHAQLYSDHLFNAFAQTSEQLQVYGNKTKALDHLKQSEHFSEILKSHNNETQTFNE</sequence>
<proteinExistence type="predicted"/>
<dbReference type="InterPro" id="IPR003540">
    <property type="entry name" value="ADP-ribosyltransferase"/>
</dbReference>
<gene>
    <name evidence="2" type="ORF">XAT740_LOCUS7377</name>
</gene>
<keyword evidence="3" id="KW-1185">Reference proteome</keyword>
<name>A0A813YSP9_ADIRI</name>
<dbReference type="Gene3D" id="3.90.176.10">
    <property type="entry name" value="Toxin ADP-ribosyltransferase, Chain A, domain 1"/>
    <property type="match status" value="1"/>
</dbReference>
<protein>
    <recommendedName>
        <fullName evidence="1">ADP ribosyltransferase domain-containing protein</fullName>
    </recommendedName>
</protein>
<evidence type="ECO:0000313" key="3">
    <source>
        <dbReference type="Proteomes" id="UP000663828"/>
    </source>
</evidence>
<dbReference type="AlphaFoldDB" id="A0A813YSP9"/>
<dbReference type="SUPFAM" id="SSF56399">
    <property type="entry name" value="ADP-ribosylation"/>
    <property type="match status" value="1"/>
</dbReference>
<dbReference type="EMBL" id="CAJNOR010000351">
    <property type="protein sequence ID" value="CAF0888417.1"/>
    <property type="molecule type" value="Genomic_DNA"/>
</dbReference>
<dbReference type="Pfam" id="PF03496">
    <property type="entry name" value="ADPrib_exo_Tox"/>
    <property type="match status" value="1"/>
</dbReference>
<comment type="caution">
    <text evidence="2">The sequence shown here is derived from an EMBL/GenBank/DDBJ whole genome shotgun (WGS) entry which is preliminary data.</text>
</comment>
<dbReference type="GO" id="GO:0005576">
    <property type="term" value="C:extracellular region"/>
    <property type="evidence" value="ECO:0007669"/>
    <property type="project" value="InterPro"/>
</dbReference>
<reference evidence="2" key="1">
    <citation type="submission" date="2021-02" db="EMBL/GenBank/DDBJ databases">
        <authorList>
            <person name="Nowell W R."/>
        </authorList>
    </citation>
    <scope>NUCLEOTIDE SEQUENCE</scope>
</reference>
<accession>A0A813YSP9</accession>
<organism evidence="2 3">
    <name type="scientific">Adineta ricciae</name>
    <name type="common">Rotifer</name>
    <dbReference type="NCBI Taxonomy" id="249248"/>
    <lineage>
        <taxon>Eukaryota</taxon>
        <taxon>Metazoa</taxon>
        <taxon>Spiralia</taxon>
        <taxon>Gnathifera</taxon>
        <taxon>Rotifera</taxon>
        <taxon>Eurotatoria</taxon>
        <taxon>Bdelloidea</taxon>
        <taxon>Adinetida</taxon>
        <taxon>Adinetidae</taxon>
        <taxon>Adineta</taxon>
    </lineage>
</organism>
<dbReference type="PROSITE" id="PS51996">
    <property type="entry name" value="TR_MART"/>
    <property type="match status" value="1"/>
</dbReference>
<evidence type="ECO:0000259" key="1">
    <source>
        <dbReference type="Pfam" id="PF03496"/>
    </source>
</evidence>
<dbReference type="Proteomes" id="UP000663828">
    <property type="component" value="Unassembled WGS sequence"/>
</dbReference>
<evidence type="ECO:0000313" key="2">
    <source>
        <dbReference type="EMBL" id="CAF0888417.1"/>
    </source>
</evidence>
<feature type="domain" description="ADP ribosyltransferase" evidence="1">
    <location>
        <begin position="649"/>
        <end position="823"/>
    </location>
</feature>